<gene>
    <name evidence="1" type="ORF">Zmor_008885</name>
</gene>
<dbReference type="InterPro" id="IPR036691">
    <property type="entry name" value="Endo/exonu/phosph_ase_sf"/>
</dbReference>
<name>A0AA38HK27_9CUCU</name>
<organism evidence="1 2">
    <name type="scientific">Zophobas morio</name>
    <dbReference type="NCBI Taxonomy" id="2755281"/>
    <lineage>
        <taxon>Eukaryota</taxon>
        <taxon>Metazoa</taxon>
        <taxon>Ecdysozoa</taxon>
        <taxon>Arthropoda</taxon>
        <taxon>Hexapoda</taxon>
        <taxon>Insecta</taxon>
        <taxon>Pterygota</taxon>
        <taxon>Neoptera</taxon>
        <taxon>Endopterygota</taxon>
        <taxon>Coleoptera</taxon>
        <taxon>Polyphaga</taxon>
        <taxon>Cucujiformia</taxon>
        <taxon>Tenebrionidae</taxon>
        <taxon>Zophobas</taxon>
    </lineage>
</organism>
<dbReference type="Gene3D" id="3.60.10.10">
    <property type="entry name" value="Endonuclease/exonuclease/phosphatase"/>
    <property type="match status" value="1"/>
</dbReference>
<evidence type="ECO:0008006" key="3">
    <source>
        <dbReference type="Google" id="ProtNLM"/>
    </source>
</evidence>
<dbReference type="EMBL" id="JALNTZ010002499">
    <property type="protein sequence ID" value="KAJ3617043.1"/>
    <property type="molecule type" value="Genomic_DNA"/>
</dbReference>
<evidence type="ECO:0000313" key="2">
    <source>
        <dbReference type="Proteomes" id="UP001168821"/>
    </source>
</evidence>
<protein>
    <recommendedName>
        <fullName evidence="3">Endonuclease/exonuclease/phosphatase domain-containing protein</fullName>
    </recommendedName>
</protein>
<evidence type="ECO:0000313" key="1">
    <source>
        <dbReference type="EMBL" id="KAJ3617043.1"/>
    </source>
</evidence>
<proteinExistence type="predicted"/>
<sequence>MYHLISATLRHIARNSCTPVEIAIPIKRVIQHHLKALTALQVIEAFGITLILTRQGPITVMSIYKLPSQPLTLFDLDLLLVHGIPAILCGDFNCKHPVWNSRVAYRNGYTLHL</sequence>
<accession>A0AA38HK27</accession>
<dbReference type="Proteomes" id="UP001168821">
    <property type="component" value="Unassembled WGS sequence"/>
</dbReference>
<reference evidence="1" key="1">
    <citation type="journal article" date="2023" name="G3 (Bethesda)">
        <title>Whole genome assemblies of Zophobas morio and Tenebrio molitor.</title>
        <authorList>
            <person name="Kaur S."/>
            <person name="Stinson S.A."/>
            <person name="diCenzo G.C."/>
        </authorList>
    </citation>
    <scope>NUCLEOTIDE SEQUENCE</scope>
    <source>
        <strain evidence="1">QUZm001</strain>
    </source>
</reference>
<comment type="caution">
    <text evidence="1">The sequence shown here is derived from an EMBL/GenBank/DDBJ whole genome shotgun (WGS) entry which is preliminary data.</text>
</comment>
<keyword evidence="2" id="KW-1185">Reference proteome</keyword>
<dbReference type="SUPFAM" id="SSF56219">
    <property type="entry name" value="DNase I-like"/>
    <property type="match status" value="1"/>
</dbReference>
<dbReference type="AlphaFoldDB" id="A0AA38HK27"/>